<proteinExistence type="predicted"/>
<evidence type="ECO:0000313" key="1">
    <source>
        <dbReference type="EMBL" id="CAK9033971.1"/>
    </source>
</evidence>
<evidence type="ECO:0000313" key="2">
    <source>
        <dbReference type="Proteomes" id="UP001642484"/>
    </source>
</evidence>
<gene>
    <name evidence="1" type="ORF">CCMP2556_LOCUS19283</name>
</gene>
<name>A0ABP0L496_9DINO</name>
<accession>A0ABP0L496</accession>
<sequence length="98" mass="10965">MASKIIRVKREGFSSETLQLRTTAPLHTQLADAVGLPPLFAFRMVDENGKDVLEAFEALEAGREYTIYPYHVEPEKQAVGTWMKSAISCCPCLAFLCR</sequence>
<dbReference type="Proteomes" id="UP001642484">
    <property type="component" value="Unassembled WGS sequence"/>
</dbReference>
<dbReference type="EMBL" id="CAXAMN010011112">
    <property type="protein sequence ID" value="CAK9033971.1"/>
    <property type="molecule type" value="Genomic_DNA"/>
</dbReference>
<comment type="caution">
    <text evidence="1">The sequence shown here is derived from an EMBL/GenBank/DDBJ whole genome shotgun (WGS) entry which is preliminary data.</text>
</comment>
<keyword evidence="2" id="KW-1185">Reference proteome</keyword>
<organism evidence="1 2">
    <name type="scientific">Durusdinium trenchii</name>
    <dbReference type="NCBI Taxonomy" id="1381693"/>
    <lineage>
        <taxon>Eukaryota</taxon>
        <taxon>Sar</taxon>
        <taxon>Alveolata</taxon>
        <taxon>Dinophyceae</taxon>
        <taxon>Suessiales</taxon>
        <taxon>Symbiodiniaceae</taxon>
        <taxon>Durusdinium</taxon>
    </lineage>
</organism>
<protein>
    <submittedName>
        <fullName evidence="1">Uncharacterized protein</fullName>
    </submittedName>
</protein>
<reference evidence="1 2" key="1">
    <citation type="submission" date="2024-02" db="EMBL/GenBank/DDBJ databases">
        <authorList>
            <person name="Chen Y."/>
            <person name="Shah S."/>
            <person name="Dougan E. K."/>
            <person name="Thang M."/>
            <person name="Chan C."/>
        </authorList>
    </citation>
    <scope>NUCLEOTIDE SEQUENCE [LARGE SCALE GENOMIC DNA]</scope>
</reference>